<dbReference type="Proteomes" id="UP000092445">
    <property type="component" value="Unassembled WGS sequence"/>
</dbReference>
<protein>
    <submittedName>
        <fullName evidence="1">Uncharacterized protein</fullName>
    </submittedName>
</protein>
<reference evidence="1" key="2">
    <citation type="submission" date="2020-05" db="UniProtKB">
        <authorList>
            <consortium name="EnsemblMetazoa"/>
        </authorList>
    </citation>
    <scope>IDENTIFICATION</scope>
    <source>
        <strain evidence="1">IAEA</strain>
    </source>
</reference>
<dbReference type="AlphaFoldDB" id="A0A1B0ACJ6"/>
<accession>A0A1B0ACJ6</accession>
<keyword evidence="2" id="KW-1185">Reference proteome</keyword>
<reference evidence="2" key="1">
    <citation type="submission" date="2014-03" db="EMBL/GenBank/DDBJ databases">
        <authorList>
            <person name="Aksoy S."/>
            <person name="Warren W."/>
            <person name="Wilson R.K."/>
        </authorList>
    </citation>
    <scope>NUCLEOTIDE SEQUENCE [LARGE SCALE GENOMIC DNA]</scope>
    <source>
        <strain evidence="2">IAEA</strain>
    </source>
</reference>
<sequence>MQIRGAKGNSTILIMSEMRIPKPRAFITDSHNTLIQSALYIMVTLEFDFMESYGEVYNELGSLKALGYLEYSLYEENFITNNKTSIMMYLTINAHSTMPAFVCGTIELCPLPMHF</sequence>
<evidence type="ECO:0000313" key="1">
    <source>
        <dbReference type="EnsemblMetazoa" id="GPAI041193-PA"/>
    </source>
</evidence>
<proteinExistence type="predicted"/>
<organism evidence="1 2">
    <name type="scientific">Glossina pallidipes</name>
    <name type="common">Tsetse fly</name>
    <dbReference type="NCBI Taxonomy" id="7398"/>
    <lineage>
        <taxon>Eukaryota</taxon>
        <taxon>Metazoa</taxon>
        <taxon>Ecdysozoa</taxon>
        <taxon>Arthropoda</taxon>
        <taxon>Hexapoda</taxon>
        <taxon>Insecta</taxon>
        <taxon>Pterygota</taxon>
        <taxon>Neoptera</taxon>
        <taxon>Endopterygota</taxon>
        <taxon>Diptera</taxon>
        <taxon>Brachycera</taxon>
        <taxon>Muscomorpha</taxon>
        <taxon>Hippoboscoidea</taxon>
        <taxon>Glossinidae</taxon>
        <taxon>Glossina</taxon>
    </lineage>
</organism>
<dbReference type="EnsemblMetazoa" id="GPAI041193-RA">
    <property type="protein sequence ID" value="GPAI041193-PA"/>
    <property type="gene ID" value="GPAI041193"/>
</dbReference>
<dbReference type="VEuPathDB" id="VectorBase:GPAI041193"/>
<name>A0A1B0ACJ6_GLOPL</name>
<evidence type="ECO:0000313" key="2">
    <source>
        <dbReference type="Proteomes" id="UP000092445"/>
    </source>
</evidence>